<keyword evidence="2" id="KW-1185">Reference proteome</keyword>
<reference evidence="1 2" key="1">
    <citation type="submission" date="2019-01" db="EMBL/GenBank/DDBJ databases">
        <title>Draft genome sequences of three monokaryotic isolates of the white-rot basidiomycete fungus Dichomitus squalens.</title>
        <authorList>
            <consortium name="DOE Joint Genome Institute"/>
            <person name="Lopez S.C."/>
            <person name="Andreopoulos B."/>
            <person name="Pangilinan J."/>
            <person name="Lipzen A."/>
            <person name="Riley R."/>
            <person name="Ahrendt S."/>
            <person name="Ng V."/>
            <person name="Barry K."/>
            <person name="Daum C."/>
            <person name="Grigoriev I.V."/>
            <person name="Hilden K.S."/>
            <person name="Makela M.R."/>
            <person name="de Vries R.P."/>
        </authorList>
    </citation>
    <scope>NUCLEOTIDE SEQUENCE [LARGE SCALE GENOMIC DNA]</scope>
    <source>
        <strain evidence="1 2">CBS 464.89</strain>
    </source>
</reference>
<organism evidence="1 2">
    <name type="scientific">Dichomitus squalens</name>
    <dbReference type="NCBI Taxonomy" id="114155"/>
    <lineage>
        <taxon>Eukaryota</taxon>
        <taxon>Fungi</taxon>
        <taxon>Dikarya</taxon>
        <taxon>Basidiomycota</taxon>
        <taxon>Agaricomycotina</taxon>
        <taxon>Agaricomycetes</taxon>
        <taxon>Polyporales</taxon>
        <taxon>Polyporaceae</taxon>
        <taxon>Dichomitus</taxon>
    </lineage>
</organism>
<dbReference type="AlphaFoldDB" id="A0A4Q9P5Y3"/>
<gene>
    <name evidence="1" type="ORF">BD310DRAFT_928792</name>
</gene>
<sequence length="65" mass="7392">MLRKQARCSQRQARPARTERGPGRSQLRVKRSMISRNPPSVPDQHHSVARVSRKPGNTLPPGRRV</sequence>
<accession>A0A4Q9P5Y3</accession>
<dbReference type="Proteomes" id="UP000292082">
    <property type="component" value="Unassembled WGS sequence"/>
</dbReference>
<name>A0A4Q9P5Y3_9APHY</name>
<dbReference type="EMBL" id="ML145134">
    <property type="protein sequence ID" value="TBU57671.1"/>
    <property type="molecule type" value="Genomic_DNA"/>
</dbReference>
<protein>
    <submittedName>
        <fullName evidence="1">Uncharacterized protein</fullName>
    </submittedName>
</protein>
<proteinExistence type="predicted"/>
<evidence type="ECO:0000313" key="2">
    <source>
        <dbReference type="Proteomes" id="UP000292082"/>
    </source>
</evidence>
<evidence type="ECO:0000313" key="1">
    <source>
        <dbReference type="EMBL" id="TBU57671.1"/>
    </source>
</evidence>